<evidence type="ECO:0000313" key="3">
    <source>
        <dbReference type="Proteomes" id="UP001341245"/>
    </source>
</evidence>
<protein>
    <recommendedName>
        <fullName evidence="4">DUF726-domain-containing protein</fullName>
    </recommendedName>
</protein>
<evidence type="ECO:0000256" key="1">
    <source>
        <dbReference type="SAM" id="MobiDB-lite"/>
    </source>
</evidence>
<sequence>MGNATSRDGAVTRFTEKIPVVGLVTAAVQAAAGNEEHAKRALANQANAIITTAGTVAGFAVGGPVGAVAGGALASSAGIGAEYAVSTTINDPNVKGDTGNVSVQRFVMDGALAGAGGMLGGGSAGTLAKQVGTGFSKEVAKSAAGTATKTLVGATVAQTIQAASDTVTGRTSGQQTGGPGLDDPEDPDKGKSKELLRAVTDYQAHQGHGFVGLLNQLARDFVDYSPTHAEGSLTDMTNNAVGVLPYFQRDVLHASCLEKWNAVKDDLTRKMVTGTRLEGVRRVINERANAGEITIAQRDLLFANLERQRAAILSKMNDVDAALAGEAEYCIPAEQIRQPQL</sequence>
<reference evidence="2 3" key="1">
    <citation type="submission" date="2023-11" db="EMBL/GenBank/DDBJ databases">
        <title>Draft genome sequence and annotation of the polyextremotolerant black yeast-like fungus Aureobasidium pullulans NRRL 62042.</title>
        <authorList>
            <person name="Dielentheis-Frenken M.R.E."/>
            <person name="Wibberg D."/>
            <person name="Blank L.M."/>
            <person name="Tiso T."/>
        </authorList>
    </citation>
    <scope>NUCLEOTIDE SEQUENCE [LARGE SCALE GENOMIC DNA]</scope>
    <source>
        <strain evidence="2 3">NRRL 62042</strain>
    </source>
</reference>
<organism evidence="2 3">
    <name type="scientific">Aureobasidium pullulans</name>
    <name type="common">Black yeast</name>
    <name type="synonym">Pullularia pullulans</name>
    <dbReference type="NCBI Taxonomy" id="5580"/>
    <lineage>
        <taxon>Eukaryota</taxon>
        <taxon>Fungi</taxon>
        <taxon>Dikarya</taxon>
        <taxon>Ascomycota</taxon>
        <taxon>Pezizomycotina</taxon>
        <taxon>Dothideomycetes</taxon>
        <taxon>Dothideomycetidae</taxon>
        <taxon>Dothideales</taxon>
        <taxon>Saccotheciaceae</taxon>
        <taxon>Aureobasidium</taxon>
    </lineage>
</organism>
<feature type="region of interest" description="Disordered" evidence="1">
    <location>
        <begin position="163"/>
        <end position="191"/>
    </location>
</feature>
<name>A0ABR0TGP0_AURPU</name>
<dbReference type="Proteomes" id="UP001341245">
    <property type="component" value="Unassembled WGS sequence"/>
</dbReference>
<comment type="caution">
    <text evidence="2">The sequence shown here is derived from an EMBL/GenBank/DDBJ whole genome shotgun (WGS) entry which is preliminary data.</text>
</comment>
<feature type="compositionally biased region" description="Polar residues" evidence="1">
    <location>
        <begin position="163"/>
        <end position="174"/>
    </location>
</feature>
<dbReference type="EMBL" id="JASGXD010000010">
    <property type="protein sequence ID" value="KAK6003130.1"/>
    <property type="molecule type" value="Genomic_DNA"/>
</dbReference>
<accession>A0ABR0TGP0</accession>
<gene>
    <name evidence="2" type="ORF">QM012_000975</name>
</gene>
<evidence type="ECO:0000313" key="2">
    <source>
        <dbReference type="EMBL" id="KAK6003130.1"/>
    </source>
</evidence>
<keyword evidence="3" id="KW-1185">Reference proteome</keyword>
<dbReference type="PANTHER" id="PTHR42076">
    <property type="entry name" value="CYANOVIRIN-N HOMOLOG"/>
    <property type="match status" value="1"/>
</dbReference>
<evidence type="ECO:0008006" key="4">
    <source>
        <dbReference type="Google" id="ProtNLM"/>
    </source>
</evidence>
<proteinExistence type="predicted"/>
<dbReference type="PANTHER" id="PTHR42076:SF1">
    <property type="entry name" value="CYANOVIRIN-N DOMAIN-CONTAINING PROTEIN"/>
    <property type="match status" value="1"/>
</dbReference>